<dbReference type="STRING" id="114155.A0A4V2K8C8"/>
<keyword evidence="3" id="KW-1185">Reference proteome</keyword>
<protein>
    <submittedName>
        <fullName evidence="2">Uncharacterized protein</fullName>
    </submittedName>
</protein>
<gene>
    <name evidence="2" type="ORF">BD310DRAFT_924935</name>
</gene>
<dbReference type="AlphaFoldDB" id="A0A4V2K8C8"/>
<feature type="region of interest" description="Disordered" evidence="1">
    <location>
        <begin position="544"/>
        <end position="579"/>
    </location>
</feature>
<proteinExistence type="predicted"/>
<feature type="region of interest" description="Disordered" evidence="1">
    <location>
        <begin position="154"/>
        <end position="201"/>
    </location>
</feature>
<feature type="compositionally biased region" description="Acidic residues" evidence="1">
    <location>
        <begin position="556"/>
        <end position="566"/>
    </location>
</feature>
<feature type="compositionally biased region" description="Polar residues" evidence="1">
    <location>
        <begin position="179"/>
        <end position="194"/>
    </location>
</feature>
<feature type="compositionally biased region" description="Polar residues" evidence="1">
    <location>
        <begin position="385"/>
        <end position="398"/>
    </location>
</feature>
<organism evidence="2 3">
    <name type="scientific">Dichomitus squalens</name>
    <dbReference type="NCBI Taxonomy" id="114155"/>
    <lineage>
        <taxon>Eukaryota</taxon>
        <taxon>Fungi</taxon>
        <taxon>Dikarya</taxon>
        <taxon>Basidiomycota</taxon>
        <taxon>Agaricomycotina</taxon>
        <taxon>Agaricomycetes</taxon>
        <taxon>Polyporales</taxon>
        <taxon>Polyporaceae</taxon>
        <taxon>Dichomitus</taxon>
    </lineage>
</organism>
<feature type="compositionally biased region" description="Basic and acidic residues" evidence="1">
    <location>
        <begin position="18"/>
        <end position="27"/>
    </location>
</feature>
<accession>A0A4V2K8C8</accession>
<name>A0A4V2K8C8_9APHY</name>
<feature type="compositionally biased region" description="Polar residues" evidence="1">
    <location>
        <begin position="233"/>
        <end position="243"/>
    </location>
</feature>
<feature type="compositionally biased region" description="Low complexity" evidence="1">
    <location>
        <begin position="245"/>
        <end position="256"/>
    </location>
</feature>
<dbReference type="Proteomes" id="UP000292082">
    <property type="component" value="Unassembled WGS sequence"/>
</dbReference>
<evidence type="ECO:0000313" key="2">
    <source>
        <dbReference type="EMBL" id="TBU59558.1"/>
    </source>
</evidence>
<dbReference type="EMBL" id="ML145113">
    <property type="protein sequence ID" value="TBU59558.1"/>
    <property type="molecule type" value="Genomic_DNA"/>
</dbReference>
<reference evidence="2 3" key="1">
    <citation type="submission" date="2019-01" db="EMBL/GenBank/DDBJ databases">
        <title>Draft genome sequences of three monokaryotic isolates of the white-rot basidiomycete fungus Dichomitus squalens.</title>
        <authorList>
            <consortium name="DOE Joint Genome Institute"/>
            <person name="Lopez S.C."/>
            <person name="Andreopoulos B."/>
            <person name="Pangilinan J."/>
            <person name="Lipzen A."/>
            <person name="Riley R."/>
            <person name="Ahrendt S."/>
            <person name="Ng V."/>
            <person name="Barry K."/>
            <person name="Daum C."/>
            <person name="Grigoriev I.V."/>
            <person name="Hilden K.S."/>
            <person name="Makela M.R."/>
            <person name="de Vries R.P."/>
        </authorList>
    </citation>
    <scope>NUCLEOTIDE SEQUENCE [LARGE SCALE GENOMIC DNA]</scope>
    <source>
        <strain evidence="2 3">CBS 464.89</strain>
    </source>
</reference>
<feature type="compositionally biased region" description="Basic and acidic residues" evidence="1">
    <location>
        <begin position="160"/>
        <end position="177"/>
    </location>
</feature>
<feature type="region of interest" description="Disordered" evidence="1">
    <location>
        <begin position="233"/>
        <end position="267"/>
    </location>
</feature>
<feature type="region of interest" description="Disordered" evidence="1">
    <location>
        <begin position="379"/>
        <end position="470"/>
    </location>
</feature>
<feature type="compositionally biased region" description="Low complexity" evidence="1">
    <location>
        <begin position="101"/>
        <end position="118"/>
    </location>
</feature>
<evidence type="ECO:0000313" key="3">
    <source>
        <dbReference type="Proteomes" id="UP000292082"/>
    </source>
</evidence>
<feature type="compositionally biased region" description="Polar residues" evidence="1">
    <location>
        <begin position="430"/>
        <end position="442"/>
    </location>
</feature>
<feature type="compositionally biased region" description="Low complexity" evidence="1">
    <location>
        <begin position="408"/>
        <end position="429"/>
    </location>
</feature>
<feature type="region of interest" description="Disordered" evidence="1">
    <location>
        <begin position="14"/>
        <end position="41"/>
    </location>
</feature>
<evidence type="ECO:0000256" key="1">
    <source>
        <dbReference type="SAM" id="MobiDB-lite"/>
    </source>
</evidence>
<sequence>MRFRCSCHAQRPASRRALGRETRRREAGSAGAGGRLGRGVCNEHMDTGSGALSRSGGRTSGFGQISFSRLGMFFVCFRWNFDHSEFNVFASFLSPSLYRPDSIPRQSPSPSRASPRVPAHAGDPPFVPSVPAQRYAMQVDTKPTASIASLMASAPNIPQKRKDPPAHAPVRPREPERAASQSETDAGTHSTSPTDEYGSGRIICESCGEGISIKDEATGGFTVKHWDAHRNSCQNGSASTVDQLASEAPSTTAEASQPQAKRRRAKRTEEERIEYLRTDPYVAKYEAYRVLCASCDKWIRLRPNSTYCSIPWDAHRKSCLAKRVAKNAHPVDDRSAAFASDPNVKRFDSSRVQCRSCEKWIPILTDDNAAAIKAWKQHRDACQPQPASSPRASTSKFNIANVPPPPKHLLALASSSSLPPPASASARAAVTQSTAHPGQHTQPAPVAFKDYTPNNYPGTQESRRRNADQRAAALRADTLLGEVEPNRVFCKMCHKWVQLRQDSTYCAYPWLQHRAKCLKKHQKISGREAEIAELRATRDAALEGELEVTDSSANSDPEEDDDEDDTDRERRKAERRRAKALAKAEAAAARLRQLEDARAGRAGSVASSEDDDAMWDYMDVDMVLPPRLADLDSPSGRLEFVSRSVRHLFRITYARSDELTIAALVTYLNAAMPPDKYEDFDTAEVTKMTTTLHERGTVVFEGDVIRIPT</sequence>
<feature type="region of interest" description="Disordered" evidence="1">
    <location>
        <begin position="101"/>
        <end position="129"/>
    </location>
</feature>